<gene>
    <name evidence="1" type="ORF">ALO_02126</name>
</gene>
<dbReference type="STRING" id="1009370.ALO_02126"/>
<organism evidence="1 2">
    <name type="scientific">Acetonema longum DSM 6540</name>
    <dbReference type="NCBI Taxonomy" id="1009370"/>
    <lineage>
        <taxon>Bacteria</taxon>
        <taxon>Bacillati</taxon>
        <taxon>Bacillota</taxon>
        <taxon>Negativicutes</taxon>
        <taxon>Acetonemataceae</taxon>
        <taxon>Acetonema</taxon>
    </lineage>
</organism>
<evidence type="ECO:0000313" key="1">
    <source>
        <dbReference type="EMBL" id="EGO65373.1"/>
    </source>
</evidence>
<accession>F7NEG2</accession>
<keyword evidence="2" id="KW-1185">Reference proteome</keyword>
<dbReference type="RefSeq" id="WP_004092325.1">
    <property type="nucleotide sequence ID" value="NZ_AFGF01000017.1"/>
</dbReference>
<dbReference type="AlphaFoldDB" id="F7NEG2"/>
<reference evidence="1 2" key="1">
    <citation type="journal article" date="2011" name="EMBO J.">
        <title>Structural diversity of bacterial flagellar motors.</title>
        <authorList>
            <person name="Chen S."/>
            <person name="Beeby M."/>
            <person name="Murphy G.E."/>
            <person name="Leadbetter J.R."/>
            <person name="Hendrixson D.R."/>
            <person name="Briegel A."/>
            <person name="Li Z."/>
            <person name="Shi J."/>
            <person name="Tocheva E.I."/>
            <person name="Muller A."/>
            <person name="Dobro M.J."/>
            <person name="Jensen G.J."/>
        </authorList>
    </citation>
    <scope>NUCLEOTIDE SEQUENCE [LARGE SCALE GENOMIC DNA]</scope>
    <source>
        <strain evidence="1 2">DSM 6540</strain>
    </source>
</reference>
<sequence length="66" mass="7487">MKRPGCDGFQLNEKMADVGEIPDYPLFSLVVQSWSGYIAFSGLVADNKTISYSEQQTIRQEVLHYD</sequence>
<dbReference type="Proteomes" id="UP000003240">
    <property type="component" value="Unassembled WGS sequence"/>
</dbReference>
<proteinExistence type="predicted"/>
<protein>
    <submittedName>
        <fullName evidence="1">Uncharacterized protein</fullName>
    </submittedName>
</protein>
<comment type="caution">
    <text evidence="1">The sequence shown here is derived from an EMBL/GenBank/DDBJ whole genome shotgun (WGS) entry which is preliminary data.</text>
</comment>
<dbReference type="EMBL" id="AFGF01000017">
    <property type="protein sequence ID" value="EGO65373.1"/>
    <property type="molecule type" value="Genomic_DNA"/>
</dbReference>
<evidence type="ECO:0000313" key="2">
    <source>
        <dbReference type="Proteomes" id="UP000003240"/>
    </source>
</evidence>
<name>F7NEG2_9FIRM</name>